<evidence type="ECO:0000313" key="1">
    <source>
        <dbReference type="EMBL" id="KAH0559682.1"/>
    </source>
</evidence>
<evidence type="ECO:0000313" key="2">
    <source>
        <dbReference type="Proteomes" id="UP000750711"/>
    </source>
</evidence>
<name>A0A9P8LCK6_9PEZI</name>
<comment type="caution">
    <text evidence="1">The sequence shown here is derived from an EMBL/GenBank/DDBJ whole genome shotgun (WGS) entry which is preliminary data.</text>
</comment>
<keyword evidence="2" id="KW-1185">Reference proteome</keyword>
<proteinExistence type="predicted"/>
<organism evidence="1 2">
    <name type="scientific">Trichoglossum hirsutum</name>
    <dbReference type="NCBI Taxonomy" id="265104"/>
    <lineage>
        <taxon>Eukaryota</taxon>
        <taxon>Fungi</taxon>
        <taxon>Dikarya</taxon>
        <taxon>Ascomycota</taxon>
        <taxon>Pezizomycotina</taxon>
        <taxon>Geoglossomycetes</taxon>
        <taxon>Geoglossales</taxon>
        <taxon>Geoglossaceae</taxon>
        <taxon>Trichoglossum</taxon>
    </lineage>
</organism>
<dbReference type="Proteomes" id="UP000750711">
    <property type="component" value="Unassembled WGS sequence"/>
</dbReference>
<dbReference type="EMBL" id="JAGHQM010000543">
    <property type="protein sequence ID" value="KAH0559682.1"/>
    <property type="molecule type" value="Genomic_DNA"/>
</dbReference>
<reference evidence="1" key="1">
    <citation type="submission" date="2021-03" db="EMBL/GenBank/DDBJ databases">
        <title>Comparative genomics and phylogenomic investigation of the class Geoglossomycetes provide insights into ecological specialization and systematics.</title>
        <authorList>
            <person name="Melie T."/>
            <person name="Pirro S."/>
            <person name="Miller A.N."/>
            <person name="Quandt A."/>
        </authorList>
    </citation>
    <scope>NUCLEOTIDE SEQUENCE</scope>
    <source>
        <strain evidence="1">CAQ_001_2017</strain>
    </source>
</reference>
<accession>A0A9P8LCK6</accession>
<gene>
    <name evidence="1" type="ORF">GP486_003802</name>
</gene>
<sequence>MAATTADFLPTRTFYILPHCSLTKSIQILNLTPHLTAPYTDPGFAAHAKQVAKQGGVAPCITVQKANLLGTRYMVLDPTDNNRELATWKAPLTSFGSSHISFPPGSRHSSHAITLSSFLKTFTHNSTPYAWQHGHLLHRNRFSLWMELPTGERRLVARYWQGCDWRTGGTVVLDGEQVDELVALITCVAILKRKRQRQSESAGGR</sequence>
<dbReference type="AlphaFoldDB" id="A0A9P8LCK6"/>
<protein>
    <submittedName>
        <fullName evidence="1">Uncharacterized protein</fullName>
    </submittedName>
</protein>